<sequence>MKNLEGHLLKMESLHTGTLVSFEVLRQKLIVVKCTVVVSLHLKKDEDDPSQSKKLRQFSCDKSMKKYVVDDM</sequence>
<dbReference type="Proteomes" id="UP001176961">
    <property type="component" value="Unassembled WGS sequence"/>
</dbReference>
<gene>
    <name evidence="1" type="ORF">CYNAS_LOCUS2329</name>
</gene>
<evidence type="ECO:0000313" key="2">
    <source>
        <dbReference type="Proteomes" id="UP001176961"/>
    </source>
</evidence>
<protein>
    <submittedName>
        <fullName evidence="1">Uncharacterized protein</fullName>
    </submittedName>
</protein>
<name>A0AA36GIQ6_CYLNA</name>
<keyword evidence="2" id="KW-1185">Reference proteome</keyword>
<reference evidence="1" key="1">
    <citation type="submission" date="2023-07" db="EMBL/GenBank/DDBJ databases">
        <authorList>
            <consortium name="CYATHOMIX"/>
        </authorList>
    </citation>
    <scope>NUCLEOTIDE SEQUENCE</scope>
    <source>
        <strain evidence="1">N/A</strain>
    </source>
</reference>
<dbReference type="EMBL" id="CATQJL010000001">
    <property type="protein sequence ID" value="CAJ0590346.1"/>
    <property type="molecule type" value="Genomic_DNA"/>
</dbReference>
<dbReference type="AlphaFoldDB" id="A0AA36GIQ6"/>
<comment type="caution">
    <text evidence="1">The sequence shown here is derived from an EMBL/GenBank/DDBJ whole genome shotgun (WGS) entry which is preliminary data.</text>
</comment>
<accession>A0AA36GIQ6</accession>
<evidence type="ECO:0000313" key="1">
    <source>
        <dbReference type="EMBL" id="CAJ0590346.1"/>
    </source>
</evidence>
<organism evidence="1 2">
    <name type="scientific">Cylicocyclus nassatus</name>
    <name type="common">Nematode worm</name>
    <dbReference type="NCBI Taxonomy" id="53992"/>
    <lineage>
        <taxon>Eukaryota</taxon>
        <taxon>Metazoa</taxon>
        <taxon>Ecdysozoa</taxon>
        <taxon>Nematoda</taxon>
        <taxon>Chromadorea</taxon>
        <taxon>Rhabditida</taxon>
        <taxon>Rhabditina</taxon>
        <taxon>Rhabditomorpha</taxon>
        <taxon>Strongyloidea</taxon>
        <taxon>Strongylidae</taxon>
        <taxon>Cylicocyclus</taxon>
    </lineage>
</organism>
<proteinExistence type="predicted"/>